<dbReference type="Proteomes" id="UP000240653">
    <property type="component" value="Unassembled WGS sequence"/>
</dbReference>
<protein>
    <submittedName>
        <fullName evidence="4">Acetyltransferase</fullName>
    </submittedName>
</protein>
<organism evidence="4 5">
    <name type="scientific">Pseudaminobacter soli</name>
    <name type="common">ex Li et al. 2025</name>
    <dbReference type="NCBI Taxonomy" id="1295366"/>
    <lineage>
        <taxon>Bacteria</taxon>
        <taxon>Pseudomonadati</taxon>
        <taxon>Pseudomonadota</taxon>
        <taxon>Alphaproteobacteria</taxon>
        <taxon>Hyphomicrobiales</taxon>
        <taxon>Phyllobacteriaceae</taxon>
        <taxon>Pseudaminobacter</taxon>
    </lineage>
</organism>
<dbReference type="SUPFAM" id="SSF55729">
    <property type="entry name" value="Acyl-CoA N-acyltransferases (Nat)"/>
    <property type="match status" value="1"/>
</dbReference>
<dbReference type="PANTHER" id="PTHR43800:SF1">
    <property type="entry name" value="PEPTIDYL-LYSINE N-ACETYLTRANSFERASE YJAB"/>
    <property type="match status" value="1"/>
</dbReference>
<gene>
    <name evidence="4" type="ORF">C7I85_15300</name>
</gene>
<dbReference type="InterPro" id="IPR000182">
    <property type="entry name" value="GNAT_dom"/>
</dbReference>
<accession>A0A2P7SBQ9</accession>
<keyword evidence="1 4" id="KW-0808">Transferase</keyword>
<dbReference type="PANTHER" id="PTHR43800">
    <property type="entry name" value="PEPTIDYL-LYSINE N-ACETYLTRANSFERASE YJAB"/>
    <property type="match status" value="1"/>
</dbReference>
<feature type="domain" description="N-acetyltransferase" evidence="3">
    <location>
        <begin position="1"/>
        <end position="143"/>
    </location>
</feature>
<dbReference type="OrthoDB" id="7205533at2"/>
<evidence type="ECO:0000256" key="2">
    <source>
        <dbReference type="ARBA" id="ARBA00023315"/>
    </source>
</evidence>
<proteinExistence type="predicted"/>
<dbReference type="CDD" id="cd04301">
    <property type="entry name" value="NAT_SF"/>
    <property type="match status" value="1"/>
</dbReference>
<dbReference type="Pfam" id="PF13508">
    <property type="entry name" value="Acetyltransf_7"/>
    <property type="match status" value="1"/>
</dbReference>
<dbReference type="RefSeq" id="WP_106725093.1">
    <property type="nucleotide sequence ID" value="NZ_PXYL01000007.1"/>
</dbReference>
<keyword evidence="5" id="KW-1185">Reference proteome</keyword>
<reference evidence="4 5" key="1">
    <citation type="submission" date="2018-03" db="EMBL/GenBank/DDBJ databases">
        <title>The draft genome of Mesorhizobium soli JCM 19897.</title>
        <authorList>
            <person name="Li L."/>
            <person name="Liu L."/>
            <person name="Liang L."/>
            <person name="Wang T."/>
            <person name="Zhang X."/>
        </authorList>
    </citation>
    <scope>NUCLEOTIDE SEQUENCE [LARGE SCALE GENOMIC DNA]</scope>
    <source>
        <strain evidence="4 5">JCM 19897</strain>
    </source>
</reference>
<dbReference type="EMBL" id="PXYL01000007">
    <property type="protein sequence ID" value="PSJ59954.1"/>
    <property type="molecule type" value="Genomic_DNA"/>
</dbReference>
<keyword evidence="2" id="KW-0012">Acyltransferase</keyword>
<comment type="caution">
    <text evidence="4">The sequence shown here is derived from an EMBL/GenBank/DDBJ whole genome shotgun (WGS) entry which is preliminary data.</text>
</comment>
<dbReference type="PROSITE" id="PS51186">
    <property type="entry name" value="GNAT"/>
    <property type="match status" value="1"/>
</dbReference>
<evidence type="ECO:0000313" key="5">
    <source>
        <dbReference type="Proteomes" id="UP000240653"/>
    </source>
</evidence>
<dbReference type="GO" id="GO:0016747">
    <property type="term" value="F:acyltransferase activity, transferring groups other than amino-acyl groups"/>
    <property type="evidence" value="ECO:0007669"/>
    <property type="project" value="InterPro"/>
</dbReference>
<dbReference type="Gene3D" id="3.40.630.30">
    <property type="match status" value="1"/>
</dbReference>
<evidence type="ECO:0000256" key="1">
    <source>
        <dbReference type="ARBA" id="ARBA00022679"/>
    </source>
</evidence>
<dbReference type="NCBIfam" id="NF007807">
    <property type="entry name" value="PRK10514.1"/>
    <property type="match status" value="1"/>
</dbReference>
<sequence>MNIRARDASDNPKLTEIWLASVRATHSFLTEDDIQFYHPLVRNEYLPAVDVWVSETETGEPAGFIGLSESKVEMLFVDPAHHGRGHGRQLLAFASQLRGPLTLDVNEQNPGALAFYRKCGFVDVGRSELDGSGKPFPLIHMAQRGD</sequence>
<evidence type="ECO:0000259" key="3">
    <source>
        <dbReference type="PROSITE" id="PS51186"/>
    </source>
</evidence>
<dbReference type="InterPro" id="IPR016181">
    <property type="entry name" value="Acyl_CoA_acyltransferase"/>
</dbReference>
<name>A0A2P7SBQ9_9HYPH</name>
<evidence type="ECO:0000313" key="4">
    <source>
        <dbReference type="EMBL" id="PSJ59954.1"/>
    </source>
</evidence>
<dbReference type="AlphaFoldDB" id="A0A2P7SBQ9"/>